<organism evidence="17 18">
    <name type="scientific">Alicyclobacillus mengziensis</name>
    <dbReference type="NCBI Taxonomy" id="2931921"/>
    <lineage>
        <taxon>Bacteria</taxon>
        <taxon>Bacillati</taxon>
        <taxon>Bacillota</taxon>
        <taxon>Bacilli</taxon>
        <taxon>Bacillales</taxon>
        <taxon>Alicyclobacillaceae</taxon>
        <taxon>Alicyclobacillus</taxon>
    </lineage>
</organism>
<keyword evidence="10 12" id="KW-0560">Oxidoreductase</keyword>
<dbReference type="EC" id="1.10.3.-" evidence="12"/>
<dbReference type="GO" id="GO:0005507">
    <property type="term" value="F:copper ion binding"/>
    <property type="evidence" value="ECO:0007669"/>
    <property type="project" value="InterPro"/>
</dbReference>
<evidence type="ECO:0000256" key="4">
    <source>
        <dbReference type="ARBA" id="ARBA00022475"/>
    </source>
</evidence>
<dbReference type="PIRSF" id="PIRSF000292">
    <property type="entry name" value="Ubi_od_II"/>
    <property type="match status" value="1"/>
</dbReference>
<evidence type="ECO:0000256" key="13">
    <source>
        <dbReference type="SAM" id="MobiDB-lite"/>
    </source>
</evidence>
<feature type="domain" description="Cytochrome oxidase subunit II transmembrane region profile" evidence="16">
    <location>
        <begin position="57"/>
        <end position="155"/>
    </location>
</feature>
<keyword evidence="5 12" id="KW-0679">Respiratory chain</keyword>
<dbReference type="AlphaFoldDB" id="A0A9X7VX75"/>
<keyword evidence="3 12" id="KW-0813">Transport</keyword>
<evidence type="ECO:0000313" key="17">
    <source>
        <dbReference type="EMBL" id="QSO46674.1"/>
    </source>
</evidence>
<evidence type="ECO:0000313" key="18">
    <source>
        <dbReference type="Proteomes" id="UP000663505"/>
    </source>
</evidence>
<dbReference type="PANTHER" id="PTHR22888">
    <property type="entry name" value="CYTOCHROME C OXIDASE, SUBUNIT II"/>
    <property type="match status" value="1"/>
</dbReference>
<dbReference type="EMBL" id="CP071182">
    <property type="protein sequence ID" value="QSO46674.1"/>
    <property type="molecule type" value="Genomic_DNA"/>
</dbReference>
<dbReference type="Gene3D" id="1.10.287.90">
    <property type="match status" value="1"/>
</dbReference>
<feature type="transmembrane region" description="Helical" evidence="14">
    <location>
        <begin position="77"/>
        <end position="103"/>
    </location>
</feature>
<dbReference type="InterPro" id="IPR006333">
    <property type="entry name" value="Cyt_o_ubiquinol_oxidase_su2"/>
</dbReference>
<feature type="compositionally biased region" description="Polar residues" evidence="13">
    <location>
        <begin position="349"/>
        <end position="358"/>
    </location>
</feature>
<evidence type="ECO:0000256" key="5">
    <source>
        <dbReference type="ARBA" id="ARBA00022660"/>
    </source>
</evidence>
<evidence type="ECO:0000256" key="11">
    <source>
        <dbReference type="ARBA" id="ARBA00023136"/>
    </source>
</evidence>
<evidence type="ECO:0000256" key="10">
    <source>
        <dbReference type="ARBA" id="ARBA00023002"/>
    </source>
</evidence>
<dbReference type="SUPFAM" id="SSF49503">
    <property type="entry name" value="Cupredoxins"/>
    <property type="match status" value="1"/>
</dbReference>
<keyword evidence="7" id="KW-0732">Signal</keyword>
<feature type="compositionally biased region" description="Low complexity" evidence="13">
    <location>
        <begin position="328"/>
        <end position="339"/>
    </location>
</feature>
<evidence type="ECO:0000256" key="1">
    <source>
        <dbReference type="ARBA" id="ARBA00004651"/>
    </source>
</evidence>
<dbReference type="PROSITE" id="PS50999">
    <property type="entry name" value="COX2_TM"/>
    <property type="match status" value="1"/>
</dbReference>
<feature type="domain" description="Cytochrome oxidase subunit II copper A binding" evidence="15">
    <location>
        <begin position="159"/>
        <end position="271"/>
    </location>
</feature>
<dbReference type="PROSITE" id="PS50857">
    <property type="entry name" value="COX2_CUA"/>
    <property type="match status" value="1"/>
</dbReference>
<keyword evidence="11 12" id="KW-0472">Membrane</keyword>
<comment type="catalytic activity">
    <reaction evidence="12">
        <text>2 a quinol + O2 = 2 a quinone + 2 H2O</text>
        <dbReference type="Rhea" id="RHEA:55376"/>
        <dbReference type="ChEBI" id="CHEBI:15377"/>
        <dbReference type="ChEBI" id="CHEBI:15379"/>
        <dbReference type="ChEBI" id="CHEBI:24646"/>
        <dbReference type="ChEBI" id="CHEBI:132124"/>
    </reaction>
</comment>
<evidence type="ECO:0000256" key="8">
    <source>
        <dbReference type="ARBA" id="ARBA00022982"/>
    </source>
</evidence>
<dbReference type="CDD" id="cd04212">
    <property type="entry name" value="CuRO_UO_II"/>
    <property type="match status" value="1"/>
</dbReference>
<evidence type="ECO:0000256" key="14">
    <source>
        <dbReference type="SAM" id="Phobius"/>
    </source>
</evidence>
<dbReference type="InterPro" id="IPR002429">
    <property type="entry name" value="CcO_II-like_C"/>
</dbReference>
<accession>A0A9X7VX75</accession>
<dbReference type="InterPro" id="IPR034227">
    <property type="entry name" value="CuRO_UO_II"/>
</dbReference>
<protein>
    <recommendedName>
        <fullName evidence="12">Quinol oxidase subunit 2</fullName>
        <ecNumber evidence="12">1.10.3.-</ecNumber>
    </recommendedName>
</protein>
<keyword evidence="4 12" id="KW-1003">Cell membrane</keyword>
<gene>
    <name evidence="17" type="ORF">JZ786_19865</name>
</gene>
<dbReference type="GO" id="GO:0005886">
    <property type="term" value="C:plasma membrane"/>
    <property type="evidence" value="ECO:0007669"/>
    <property type="project" value="UniProtKB-SubCell"/>
</dbReference>
<sequence>MPWLSTKVSNIWWQSKECGNIPQTATEKVKGETKVHKQGAKRWVALATALFAAVLLSGCGPQYLVLHPVGPAGQQELNLIVISVILIAIVIVPTIAIFFFVIFRYRNTPGNTAKYMPEWSESKTLEIVWWSIPIIIVGFLSFFTAKTTFALTRPPEQNVAPITIDVTSLDWKWLFQYPGQGVATVNYCEIPTGVPIQFVLTSDAPMNSFWVPQLGGQEYTMPGMAMGLWLQANKNGTYYGHGANFTGSGFAHDNFNVIATSDAQFNQWVKNTKSTAPTLTLTGFNKLKQPSTMGTASYSSFPPGLFHNVVWADGGQYMPKTMKATNAGMGSSAGSSNGSTDMTGPRGMNQANTSNSKH</sequence>
<dbReference type="SUPFAM" id="SSF81464">
    <property type="entry name" value="Cytochrome c oxidase subunit II-like, transmembrane region"/>
    <property type="match status" value="1"/>
</dbReference>
<evidence type="ECO:0000259" key="15">
    <source>
        <dbReference type="PROSITE" id="PS50857"/>
    </source>
</evidence>
<feature type="transmembrane region" description="Helical" evidence="14">
    <location>
        <begin position="43"/>
        <end position="65"/>
    </location>
</feature>
<name>A0A9X7VX75_9BACL</name>
<evidence type="ECO:0000256" key="7">
    <source>
        <dbReference type="ARBA" id="ARBA00022729"/>
    </source>
</evidence>
<feature type="transmembrane region" description="Helical" evidence="14">
    <location>
        <begin position="124"/>
        <end position="145"/>
    </location>
</feature>
<dbReference type="KEGG" id="afx:JZ786_19865"/>
<dbReference type="InterPro" id="IPR036257">
    <property type="entry name" value="Cyt_c_oxidase_su2_TM_sf"/>
</dbReference>
<proteinExistence type="inferred from homology"/>
<dbReference type="GO" id="GO:0004129">
    <property type="term" value="F:cytochrome-c oxidase activity"/>
    <property type="evidence" value="ECO:0007669"/>
    <property type="project" value="UniProtKB-UniRule"/>
</dbReference>
<dbReference type="GO" id="GO:0042773">
    <property type="term" value="P:ATP synthesis coupled electron transport"/>
    <property type="evidence" value="ECO:0007669"/>
    <property type="project" value="TreeGrafter"/>
</dbReference>
<keyword evidence="18" id="KW-1185">Reference proteome</keyword>
<dbReference type="Proteomes" id="UP000663505">
    <property type="component" value="Chromosome"/>
</dbReference>
<keyword evidence="8 12" id="KW-0249">Electron transport</keyword>
<feature type="region of interest" description="Disordered" evidence="13">
    <location>
        <begin position="328"/>
        <end position="358"/>
    </location>
</feature>
<evidence type="ECO:0000256" key="6">
    <source>
        <dbReference type="ARBA" id="ARBA00022692"/>
    </source>
</evidence>
<evidence type="ECO:0000256" key="9">
    <source>
        <dbReference type="ARBA" id="ARBA00022989"/>
    </source>
</evidence>
<evidence type="ECO:0000256" key="2">
    <source>
        <dbReference type="ARBA" id="ARBA00007866"/>
    </source>
</evidence>
<evidence type="ECO:0000256" key="3">
    <source>
        <dbReference type="ARBA" id="ARBA00022448"/>
    </source>
</evidence>
<dbReference type="InterPro" id="IPR008972">
    <property type="entry name" value="Cupredoxin"/>
</dbReference>
<dbReference type="Pfam" id="PF00116">
    <property type="entry name" value="COX2"/>
    <property type="match status" value="1"/>
</dbReference>
<comment type="function">
    <text evidence="12">Catalyzes quinol oxidation with the concomitant reduction of oxygen to water. Subunit II transfers the electrons from a quinol to the binuclear center of the catalytic subunit I.</text>
</comment>
<comment type="similarity">
    <text evidence="2 12">Belongs to the cytochrome c oxidase subunit 2 family.</text>
</comment>
<keyword evidence="6 14" id="KW-0812">Transmembrane</keyword>
<evidence type="ECO:0000256" key="12">
    <source>
        <dbReference type="PIRNR" id="PIRNR000292"/>
    </source>
</evidence>
<dbReference type="Gene3D" id="2.60.40.420">
    <property type="entry name" value="Cupredoxins - blue copper proteins"/>
    <property type="match status" value="1"/>
</dbReference>
<keyword evidence="9 14" id="KW-1133">Transmembrane helix</keyword>
<comment type="subcellular location">
    <subcellularLocation>
        <location evidence="1">Cell membrane</location>
        <topology evidence="1">Multi-pass membrane protein</topology>
    </subcellularLocation>
</comment>
<dbReference type="InterPro" id="IPR011759">
    <property type="entry name" value="Cyt_c_oxidase_su2_TM_dom"/>
</dbReference>
<reference evidence="17 18" key="1">
    <citation type="submission" date="2021-02" db="EMBL/GenBank/DDBJ databases">
        <title>Alicyclobacillus curvatus sp. nov. and Alicyclobacillus mengziensis sp. nov., two acidophilic bacteria isolated from acid mine drainage.</title>
        <authorList>
            <person name="Huang Y."/>
        </authorList>
    </citation>
    <scope>NUCLEOTIDE SEQUENCE [LARGE SCALE GENOMIC DNA]</scope>
    <source>
        <strain evidence="17 18">S30H14</strain>
    </source>
</reference>
<dbReference type="InterPro" id="IPR045187">
    <property type="entry name" value="CcO_II"/>
</dbReference>
<dbReference type="PANTHER" id="PTHR22888:SF18">
    <property type="entry name" value="CYTOCHROME BO(3) UBIQUINOL OXIDASE SUBUNIT 2"/>
    <property type="match status" value="1"/>
</dbReference>
<evidence type="ECO:0000259" key="16">
    <source>
        <dbReference type="PROSITE" id="PS50999"/>
    </source>
</evidence>
<dbReference type="GO" id="GO:0016682">
    <property type="term" value="F:oxidoreductase activity, acting on diphenols and related substances as donors, oxygen as acceptor"/>
    <property type="evidence" value="ECO:0007669"/>
    <property type="project" value="InterPro"/>
</dbReference>